<sequence>MKKKLYMAVETDKYELPLYVADTSRELADWSGFSINYVLSAISHDYAGKKSGMKFLRIEFDQEE</sequence>
<gene>
    <name evidence="1" type="ORF">H171_1273</name>
</gene>
<dbReference type="EMBL" id="PGET01000001">
    <property type="protein sequence ID" value="PJJ27794.1"/>
    <property type="molecule type" value="Genomic_DNA"/>
</dbReference>
<evidence type="ECO:0000313" key="1">
    <source>
        <dbReference type="EMBL" id="PJJ27794.1"/>
    </source>
</evidence>
<evidence type="ECO:0000313" key="2">
    <source>
        <dbReference type="Proteomes" id="UP000231092"/>
    </source>
</evidence>
<proteinExistence type="predicted"/>
<protein>
    <submittedName>
        <fullName evidence="1">Uncharacterized protein</fullName>
    </submittedName>
</protein>
<dbReference type="AlphaFoldDB" id="A0A2M8Z2W7"/>
<name>A0A2M8Z2W7_9FIRM</name>
<comment type="caution">
    <text evidence="1">The sequence shown here is derived from an EMBL/GenBank/DDBJ whole genome shotgun (WGS) entry which is preliminary data.</text>
</comment>
<dbReference type="OrthoDB" id="2084829at2"/>
<accession>A0A2M8Z2W7</accession>
<dbReference type="RefSeq" id="WP_100304384.1">
    <property type="nucleotide sequence ID" value="NZ_PGET01000001.1"/>
</dbReference>
<reference evidence="1 2" key="1">
    <citation type="submission" date="2017-11" db="EMBL/GenBank/DDBJ databases">
        <title>Understudied soil microbes with underappreciated capabilities: Untangling the Clostridium saccharolyticum group.</title>
        <authorList>
            <person name="Leschine S."/>
        </authorList>
    </citation>
    <scope>NUCLEOTIDE SEQUENCE [LARGE SCALE GENOMIC DNA]</scope>
    <source>
        <strain evidence="1 2">18A</strain>
    </source>
</reference>
<dbReference type="Proteomes" id="UP000231092">
    <property type="component" value="Unassembled WGS sequence"/>
</dbReference>
<organism evidence="1 2">
    <name type="scientific">[Clostridium] celerecrescens 18A</name>
    <dbReference type="NCBI Taxonomy" id="1286362"/>
    <lineage>
        <taxon>Bacteria</taxon>
        <taxon>Bacillati</taxon>
        <taxon>Bacillota</taxon>
        <taxon>Clostridia</taxon>
        <taxon>Lachnospirales</taxon>
        <taxon>Lachnospiraceae</taxon>
        <taxon>Lacrimispora</taxon>
    </lineage>
</organism>